<dbReference type="AlphaFoldDB" id="A0A1F4V569"/>
<protein>
    <submittedName>
        <fullName evidence="1">Uncharacterized protein</fullName>
    </submittedName>
</protein>
<accession>A0A1F4V569</accession>
<dbReference type="EMBL" id="MEVH01000002">
    <property type="protein sequence ID" value="OGC52339.1"/>
    <property type="molecule type" value="Genomic_DNA"/>
</dbReference>
<evidence type="ECO:0000313" key="2">
    <source>
        <dbReference type="Proteomes" id="UP000178771"/>
    </source>
</evidence>
<gene>
    <name evidence="1" type="ORF">A2982_03660</name>
</gene>
<dbReference type="STRING" id="1802624.A2982_03660"/>
<evidence type="ECO:0000313" key="1">
    <source>
        <dbReference type="EMBL" id="OGC52339.1"/>
    </source>
</evidence>
<sequence length="63" mass="7117">MKMNWIMRLIIISSITVAVWIAAEVYEVYKNPALPKISTELTAPINPSLNEDILNSLPDKSPY</sequence>
<proteinExistence type="predicted"/>
<reference evidence="1 2" key="1">
    <citation type="journal article" date="2016" name="Nat. Commun.">
        <title>Thousands of microbial genomes shed light on interconnected biogeochemical processes in an aquifer system.</title>
        <authorList>
            <person name="Anantharaman K."/>
            <person name="Brown C.T."/>
            <person name="Hug L.A."/>
            <person name="Sharon I."/>
            <person name="Castelle C.J."/>
            <person name="Probst A.J."/>
            <person name="Thomas B.C."/>
            <person name="Singh A."/>
            <person name="Wilkins M.J."/>
            <person name="Karaoz U."/>
            <person name="Brodie E.L."/>
            <person name="Williams K.H."/>
            <person name="Hubbard S.S."/>
            <person name="Banfield J.F."/>
        </authorList>
    </citation>
    <scope>NUCLEOTIDE SEQUENCE [LARGE SCALE GENOMIC DNA]</scope>
</reference>
<comment type="caution">
    <text evidence="1">The sequence shown here is derived from an EMBL/GenBank/DDBJ whole genome shotgun (WGS) entry which is preliminary data.</text>
</comment>
<dbReference type="Proteomes" id="UP000178771">
    <property type="component" value="Unassembled WGS sequence"/>
</dbReference>
<name>A0A1F4V569_UNCKA</name>
<organism evidence="1 2">
    <name type="scientific">candidate division WWE3 bacterium RIFCSPLOWO2_01_FULL_39_13</name>
    <dbReference type="NCBI Taxonomy" id="1802624"/>
    <lineage>
        <taxon>Bacteria</taxon>
        <taxon>Katanobacteria</taxon>
    </lineage>
</organism>